<organism evidence="1">
    <name type="scientific">marine sediment metagenome</name>
    <dbReference type="NCBI Taxonomy" id="412755"/>
    <lineage>
        <taxon>unclassified sequences</taxon>
        <taxon>metagenomes</taxon>
        <taxon>ecological metagenomes</taxon>
    </lineage>
</organism>
<dbReference type="AlphaFoldDB" id="X1FTH3"/>
<proteinExistence type="predicted"/>
<feature type="non-terminal residue" evidence="1">
    <location>
        <position position="1"/>
    </location>
</feature>
<name>X1FTH3_9ZZZZ</name>
<sequence length="38" mass="4285">PSLSGGNIYKINLGIIFRLDLLFKQFKTSNFSPINLNT</sequence>
<gene>
    <name evidence="1" type="ORF">S03H2_23775</name>
</gene>
<reference evidence="1" key="1">
    <citation type="journal article" date="2014" name="Front. Microbiol.">
        <title>High frequency of phylogenetically diverse reductive dehalogenase-homologous genes in deep subseafloor sedimentary metagenomes.</title>
        <authorList>
            <person name="Kawai M."/>
            <person name="Futagami T."/>
            <person name="Toyoda A."/>
            <person name="Takaki Y."/>
            <person name="Nishi S."/>
            <person name="Hori S."/>
            <person name="Arai W."/>
            <person name="Tsubouchi T."/>
            <person name="Morono Y."/>
            <person name="Uchiyama I."/>
            <person name="Ito T."/>
            <person name="Fujiyama A."/>
            <person name="Inagaki F."/>
            <person name="Takami H."/>
        </authorList>
    </citation>
    <scope>NUCLEOTIDE SEQUENCE</scope>
    <source>
        <strain evidence="1">Expedition CK06-06</strain>
    </source>
</reference>
<accession>X1FTH3</accession>
<dbReference type="EMBL" id="BARU01013048">
    <property type="protein sequence ID" value="GAH32649.1"/>
    <property type="molecule type" value="Genomic_DNA"/>
</dbReference>
<comment type="caution">
    <text evidence="1">The sequence shown here is derived from an EMBL/GenBank/DDBJ whole genome shotgun (WGS) entry which is preliminary data.</text>
</comment>
<evidence type="ECO:0000313" key="1">
    <source>
        <dbReference type="EMBL" id="GAH32649.1"/>
    </source>
</evidence>
<protein>
    <submittedName>
        <fullName evidence="1">Uncharacterized protein</fullName>
    </submittedName>
</protein>